<dbReference type="SUPFAM" id="SSF50249">
    <property type="entry name" value="Nucleic acid-binding proteins"/>
    <property type="match status" value="1"/>
</dbReference>
<name>A0A2S5GI67_9BURK</name>
<evidence type="ECO:0000313" key="2">
    <source>
        <dbReference type="Proteomes" id="UP000239990"/>
    </source>
</evidence>
<dbReference type="Proteomes" id="UP000239990">
    <property type="component" value="Unassembled WGS sequence"/>
</dbReference>
<gene>
    <name evidence="1" type="ORF">C4E15_29690</name>
</gene>
<dbReference type="CDD" id="cd00350">
    <property type="entry name" value="rubredoxin_like"/>
    <property type="match status" value="1"/>
</dbReference>
<dbReference type="AlphaFoldDB" id="A0A2S5GI67"/>
<organism evidence="1 2">
    <name type="scientific">Achromobacter spanius</name>
    <dbReference type="NCBI Taxonomy" id="217203"/>
    <lineage>
        <taxon>Bacteria</taxon>
        <taxon>Pseudomonadati</taxon>
        <taxon>Pseudomonadota</taxon>
        <taxon>Betaproteobacteria</taxon>
        <taxon>Burkholderiales</taxon>
        <taxon>Alcaligenaceae</taxon>
        <taxon>Achromobacter</taxon>
    </lineage>
</organism>
<proteinExistence type="predicted"/>
<dbReference type="EMBL" id="PREU01000023">
    <property type="protein sequence ID" value="PPA72614.1"/>
    <property type="molecule type" value="Genomic_DNA"/>
</dbReference>
<accession>A0A2S5GI67</accession>
<dbReference type="InterPro" id="IPR012340">
    <property type="entry name" value="NA-bd_OB-fold"/>
</dbReference>
<reference evidence="1 2" key="1">
    <citation type="submission" date="2018-02" db="EMBL/GenBank/DDBJ databases">
        <title>Draft Genome of Achromobacter spanius stain 6.</title>
        <authorList>
            <person name="Gunasekera T.S."/>
            <person name="Radwan O."/>
            <person name="Ruiz O.N."/>
        </authorList>
    </citation>
    <scope>NUCLEOTIDE SEQUENCE [LARGE SCALE GENOMIC DNA]</scope>
    <source>
        <strain evidence="1 2">6</strain>
    </source>
</reference>
<evidence type="ECO:0000313" key="1">
    <source>
        <dbReference type="EMBL" id="PPA72614.1"/>
    </source>
</evidence>
<dbReference type="OrthoDB" id="9033662at2"/>
<comment type="caution">
    <text evidence="1">The sequence shown here is derived from an EMBL/GenBank/DDBJ whole genome shotgun (WGS) entry which is preliminary data.</text>
</comment>
<sequence>MSLHVHECRACGHRVYPARLWCPACGHDGAQAVAVNEGEVLAWTTQPSTKEGADTAVAIIGTARALPDGPVLVLRLQDSPTHIGQRLRLFERTVAGRALPWGAL</sequence>
<protein>
    <submittedName>
        <fullName evidence="1">Uncharacterized protein</fullName>
    </submittedName>
</protein>